<organism evidence="1 2">
    <name type="scientific">Dermacentor silvarum</name>
    <name type="common">Tick</name>
    <dbReference type="NCBI Taxonomy" id="543639"/>
    <lineage>
        <taxon>Eukaryota</taxon>
        <taxon>Metazoa</taxon>
        <taxon>Ecdysozoa</taxon>
        <taxon>Arthropoda</taxon>
        <taxon>Chelicerata</taxon>
        <taxon>Arachnida</taxon>
        <taxon>Acari</taxon>
        <taxon>Parasitiformes</taxon>
        <taxon>Ixodida</taxon>
        <taxon>Ixodoidea</taxon>
        <taxon>Ixodidae</taxon>
        <taxon>Rhipicephalinae</taxon>
        <taxon>Dermacentor</taxon>
    </lineage>
</organism>
<evidence type="ECO:0000313" key="2">
    <source>
        <dbReference type="Proteomes" id="UP000821865"/>
    </source>
</evidence>
<name>A0ACB8E3B4_DERSI</name>
<accession>A0ACB8E3B4</accession>
<keyword evidence="2" id="KW-1185">Reference proteome</keyword>
<protein>
    <submittedName>
        <fullName evidence="1">Uncharacterized protein</fullName>
    </submittedName>
</protein>
<evidence type="ECO:0000313" key="1">
    <source>
        <dbReference type="EMBL" id="KAH7981387.1"/>
    </source>
</evidence>
<dbReference type="EMBL" id="CM023470">
    <property type="protein sequence ID" value="KAH7981387.1"/>
    <property type="molecule type" value="Genomic_DNA"/>
</dbReference>
<dbReference type="Proteomes" id="UP000821865">
    <property type="component" value="Chromosome 1"/>
</dbReference>
<gene>
    <name evidence="1" type="ORF">HPB49_023610</name>
</gene>
<comment type="caution">
    <text evidence="1">The sequence shown here is derived from an EMBL/GenBank/DDBJ whole genome shotgun (WGS) entry which is preliminary data.</text>
</comment>
<sequence>MGAQQPLLRMGSHPVFGEEVDNWESYLLCLESYIEVHDINDEMKRRSILVTALSPRTVDLLAARCAPAKIQELKYDDAVEYLGSRFAPTCNEIAESYKFFFLQDISLQVLLLIFLGRPWSVSSMRPVPTTPMREWLNDTSSPWLGAFSSTDCGLSMPFLASSPLVDAPPLLDAVFFSVWQCGTESAERAVQKCAHSDATLGHGTVTVILRSPLMFVQVSYYDAYSYRDDDVCLLAVSWPPHVLKSVRASVLYLMCLLVLGGDVELNPGPMTKAQEEKLDLVAGSILRVEASNSVLQESVNKVLQSHLEIKNDLEKLTKRVLDLEQKFAAAPSAQSIACSDNALVGVQEKIDDLENRSRRSNVLFYGITDSAKSETWEESERLVNNFCTEKFGLTVTSISRAHRVGRFSSEKKRPIIAKFFNEKEVELVLSRGFKLKNTSLSISRDYSETVREKRRKLLQFSRTMKKHGDRVRLVFNKLHLNNDVYEWNTNEGQAVLVSRRRDK</sequence>
<proteinExistence type="predicted"/>
<reference evidence="1" key="1">
    <citation type="submission" date="2020-05" db="EMBL/GenBank/DDBJ databases">
        <title>Large-scale comparative analyses of tick genomes elucidate their genetic diversity and vector capacities.</title>
        <authorList>
            <person name="Jia N."/>
            <person name="Wang J."/>
            <person name="Shi W."/>
            <person name="Du L."/>
            <person name="Sun Y."/>
            <person name="Zhan W."/>
            <person name="Jiang J."/>
            <person name="Wang Q."/>
            <person name="Zhang B."/>
            <person name="Ji P."/>
            <person name="Sakyi L.B."/>
            <person name="Cui X."/>
            <person name="Yuan T."/>
            <person name="Jiang B."/>
            <person name="Yang W."/>
            <person name="Lam T.T.-Y."/>
            <person name="Chang Q."/>
            <person name="Ding S."/>
            <person name="Wang X."/>
            <person name="Zhu J."/>
            <person name="Ruan X."/>
            <person name="Zhao L."/>
            <person name="Wei J."/>
            <person name="Que T."/>
            <person name="Du C."/>
            <person name="Cheng J."/>
            <person name="Dai P."/>
            <person name="Han X."/>
            <person name="Huang E."/>
            <person name="Gao Y."/>
            <person name="Liu J."/>
            <person name="Shao H."/>
            <person name="Ye R."/>
            <person name="Li L."/>
            <person name="Wei W."/>
            <person name="Wang X."/>
            <person name="Wang C."/>
            <person name="Yang T."/>
            <person name="Huo Q."/>
            <person name="Li W."/>
            <person name="Guo W."/>
            <person name="Chen H."/>
            <person name="Zhou L."/>
            <person name="Ni X."/>
            <person name="Tian J."/>
            <person name="Zhou Y."/>
            <person name="Sheng Y."/>
            <person name="Liu T."/>
            <person name="Pan Y."/>
            <person name="Xia L."/>
            <person name="Li J."/>
            <person name="Zhao F."/>
            <person name="Cao W."/>
        </authorList>
    </citation>
    <scope>NUCLEOTIDE SEQUENCE</scope>
    <source>
        <strain evidence="1">Dsil-2018</strain>
    </source>
</reference>